<keyword evidence="3" id="KW-1185">Reference proteome</keyword>
<sequence length="363" mass="40593">MSDLSTRAQEWNALISTAVETPDAVLANFRITRLHYLLSTVLREVVGAEAGANFHSWAVWGSRKAGVTIRQDDKDQASRDATVVAGIVGGLVGVGVGWAFAAYAGWLWWVSFVFWLVVGILVGGYCGFLLAGYTRKAASRLILEGNCIVLDDIGRETARYLEYAHQHSSRDAGRAAAWQEFLATFRDGPTERGGQDLLRRTFEQYETARLTNDYQVAHECNYFANCLAVLHENIRLQPYISRSLPYLIRKCVTQRLMTYSVGEQLLAVHEDVPSLDGAVFPETLMTINSSELRAFLDGPEGWDTGRGTLKITRTNDWTKIRERMGYIVNLFRTRHLDPNVVASPYVTEQLAAITVGELPARPW</sequence>
<organism evidence="2 3">
    <name type="scientific">Symmachiella macrocystis</name>
    <dbReference type="NCBI Taxonomy" id="2527985"/>
    <lineage>
        <taxon>Bacteria</taxon>
        <taxon>Pseudomonadati</taxon>
        <taxon>Planctomycetota</taxon>
        <taxon>Planctomycetia</taxon>
        <taxon>Planctomycetales</taxon>
        <taxon>Planctomycetaceae</taxon>
        <taxon>Symmachiella</taxon>
    </lineage>
</organism>
<gene>
    <name evidence="2" type="ORF">CA54_01380</name>
</gene>
<dbReference type="AlphaFoldDB" id="A0A5C6BHY8"/>
<keyword evidence="1" id="KW-0812">Transmembrane</keyword>
<dbReference type="Proteomes" id="UP000320735">
    <property type="component" value="Unassembled WGS sequence"/>
</dbReference>
<dbReference type="EMBL" id="SJPP01000001">
    <property type="protein sequence ID" value="TWU11332.1"/>
    <property type="molecule type" value="Genomic_DNA"/>
</dbReference>
<name>A0A5C6BHY8_9PLAN</name>
<dbReference type="RefSeq" id="WP_146368952.1">
    <property type="nucleotide sequence ID" value="NZ_SJPP01000001.1"/>
</dbReference>
<feature type="transmembrane region" description="Helical" evidence="1">
    <location>
        <begin position="106"/>
        <end position="131"/>
    </location>
</feature>
<proteinExistence type="predicted"/>
<evidence type="ECO:0000256" key="1">
    <source>
        <dbReference type="SAM" id="Phobius"/>
    </source>
</evidence>
<keyword evidence="1" id="KW-0472">Membrane</keyword>
<reference evidence="2 3" key="1">
    <citation type="submission" date="2019-02" db="EMBL/GenBank/DDBJ databases">
        <title>Deep-cultivation of Planctomycetes and their phenomic and genomic characterization uncovers novel biology.</title>
        <authorList>
            <person name="Wiegand S."/>
            <person name="Jogler M."/>
            <person name="Boedeker C."/>
            <person name="Pinto D."/>
            <person name="Vollmers J."/>
            <person name="Rivas-Marin E."/>
            <person name="Kohn T."/>
            <person name="Peeters S.H."/>
            <person name="Heuer A."/>
            <person name="Rast P."/>
            <person name="Oberbeckmann S."/>
            <person name="Bunk B."/>
            <person name="Jeske O."/>
            <person name="Meyerdierks A."/>
            <person name="Storesund J.E."/>
            <person name="Kallscheuer N."/>
            <person name="Luecker S."/>
            <person name="Lage O.M."/>
            <person name="Pohl T."/>
            <person name="Merkel B.J."/>
            <person name="Hornburger P."/>
            <person name="Mueller R.-W."/>
            <person name="Bruemmer F."/>
            <person name="Labrenz M."/>
            <person name="Spormann A.M."/>
            <person name="Op Den Camp H."/>
            <person name="Overmann J."/>
            <person name="Amann R."/>
            <person name="Jetten M.S.M."/>
            <person name="Mascher T."/>
            <person name="Medema M.H."/>
            <person name="Devos D.P."/>
            <person name="Kaster A.-K."/>
            <person name="Ovreas L."/>
            <person name="Rohde M."/>
            <person name="Galperin M.Y."/>
            <person name="Jogler C."/>
        </authorList>
    </citation>
    <scope>NUCLEOTIDE SEQUENCE [LARGE SCALE GENOMIC DNA]</scope>
    <source>
        <strain evidence="2 3">CA54</strain>
    </source>
</reference>
<evidence type="ECO:0000313" key="2">
    <source>
        <dbReference type="EMBL" id="TWU11332.1"/>
    </source>
</evidence>
<protein>
    <submittedName>
        <fullName evidence="2">Uncharacterized protein</fullName>
    </submittedName>
</protein>
<keyword evidence="1" id="KW-1133">Transmembrane helix</keyword>
<dbReference type="OrthoDB" id="257464at2"/>
<evidence type="ECO:0000313" key="3">
    <source>
        <dbReference type="Proteomes" id="UP000320735"/>
    </source>
</evidence>
<accession>A0A5C6BHY8</accession>
<feature type="transmembrane region" description="Helical" evidence="1">
    <location>
        <begin position="81"/>
        <end position="100"/>
    </location>
</feature>
<comment type="caution">
    <text evidence="2">The sequence shown here is derived from an EMBL/GenBank/DDBJ whole genome shotgun (WGS) entry which is preliminary data.</text>
</comment>